<gene>
    <name evidence="1" type="ORF">FCG67_12955</name>
</gene>
<comment type="caution">
    <text evidence="1">The sequence shown here is derived from an EMBL/GenBank/DDBJ whole genome shotgun (WGS) entry which is preliminary data.</text>
</comment>
<dbReference type="PANTHER" id="PTHR39166:SF1">
    <property type="entry name" value="BLL1166 PROTEIN"/>
    <property type="match status" value="1"/>
</dbReference>
<sequence>MSSATDKERLLGIVLANPVARTIVDRAGALGMSDWYLTAGGVFQTVWNHLDGRDLRAGIEDYDLFYFDGTDLGYAAEDRKIRQAGVLFGDVEAAVELRNEARVHLWYEDRFGVPGVPFTSCADAIDHFASTTCCVGITRSPAGELQVYAPHGLDDLFSMVVRPNPILAPREVYEAKAARWQREWPGLTVVPWPAAQTEPVPPG</sequence>
<evidence type="ECO:0000313" key="2">
    <source>
        <dbReference type="Proteomes" id="UP000305109"/>
    </source>
</evidence>
<dbReference type="InterPro" id="IPR009267">
    <property type="entry name" value="NTP_transf_6"/>
</dbReference>
<protein>
    <submittedName>
        <fullName evidence="1">Nucleotidyltransferase family protein</fullName>
    </submittedName>
</protein>
<proteinExistence type="predicted"/>
<dbReference type="PANTHER" id="PTHR39166">
    <property type="entry name" value="BLL1166 PROTEIN"/>
    <property type="match status" value="1"/>
</dbReference>
<name>A0ABY2RJU6_9NOCA</name>
<evidence type="ECO:0000313" key="1">
    <source>
        <dbReference type="EMBL" id="TJZ77953.1"/>
    </source>
</evidence>
<keyword evidence="2" id="KW-1185">Reference proteome</keyword>
<reference evidence="1 2" key="1">
    <citation type="submission" date="2019-04" db="EMBL/GenBank/DDBJ databases">
        <title>Rhodococcus oryzae sp. nov., a novel actinomycete isolated from rhizosphere soil of rice (Oryza sativa L.).</title>
        <authorList>
            <person name="Li C."/>
        </authorList>
    </citation>
    <scope>NUCLEOTIDE SEQUENCE [LARGE SCALE GENOMIC DNA]</scope>
    <source>
        <strain evidence="1 2">NEAU-CX67</strain>
    </source>
</reference>
<organism evidence="1 2">
    <name type="scientific">Rhodococcus oryzae</name>
    <dbReference type="NCBI Taxonomy" id="2571143"/>
    <lineage>
        <taxon>Bacteria</taxon>
        <taxon>Bacillati</taxon>
        <taxon>Actinomycetota</taxon>
        <taxon>Actinomycetes</taxon>
        <taxon>Mycobacteriales</taxon>
        <taxon>Nocardiaceae</taxon>
        <taxon>Rhodococcus</taxon>
    </lineage>
</organism>
<dbReference type="Pfam" id="PF06042">
    <property type="entry name" value="NTP_transf_6"/>
    <property type="match status" value="1"/>
</dbReference>
<dbReference type="EMBL" id="SUMD01000005">
    <property type="protein sequence ID" value="TJZ77953.1"/>
    <property type="molecule type" value="Genomic_DNA"/>
</dbReference>
<dbReference type="RefSeq" id="WP_136910173.1">
    <property type="nucleotide sequence ID" value="NZ_SUMD01000005.1"/>
</dbReference>
<dbReference type="Proteomes" id="UP000305109">
    <property type="component" value="Unassembled WGS sequence"/>
</dbReference>
<accession>A0ABY2RJU6</accession>